<name>A0ABQ0MFH7_9BACT</name>
<protein>
    <submittedName>
        <fullName evidence="1">Cytoplasmic protein</fullName>
    </submittedName>
</protein>
<reference evidence="2" key="1">
    <citation type="submission" date="2017-05" db="EMBL/GenBank/DDBJ databases">
        <title>Draft genome sequence of Geobacter pelophilus, a iron(III)-reducing bacteria.</title>
        <authorList>
            <person name="Aoyagi T."/>
            <person name="Koike H."/>
            <person name="Morita T."/>
            <person name="Sato Y."/>
            <person name="Habe H."/>
            <person name="Hori T."/>
        </authorList>
    </citation>
    <scope>NUCLEOTIDE SEQUENCE [LARGE SCALE GENOMIC DNA]</scope>
    <source>
        <strain evidence="2">Drf2</strain>
    </source>
</reference>
<proteinExistence type="predicted"/>
<dbReference type="Proteomes" id="UP000194153">
    <property type="component" value="Unassembled WGS sequence"/>
</dbReference>
<evidence type="ECO:0000313" key="1">
    <source>
        <dbReference type="EMBL" id="GAW65857.1"/>
    </source>
</evidence>
<dbReference type="InterPro" id="IPR045750">
    <property type="entry name" value="DUF6178"/>
</dbReference>
<dbReference type="EMBL" id="BDQG01000001">
    <property type="protein sequence ID" value="GAW65857.1"/>
    <property type="molecule type" value="Genomic_DNA"/>
</dbReference>
<sequence>MNRVLKKRSRILASVENTKLVAARLSQPDFQALPLEKKREYLKTVTAREKMDLIIADPNAKRVAATLEPQEFFWMVKEVGEADALELLQAASAEQCVFILDVEAWDGWTFSEEQVHHWLEKFMEGGEPRVHELLQQLDFELLQLFLSREIEVGGGVGDQSNDEERLSEYDHTFDGVFMINFKNQKHSQLVGNFLSMLIKLDNPLYTALMEGAKGDVDLELEEQCQRFRTGRLQDLGFPPLDEALSVYARVNPDQFQLEGGKELSPAGEGGQLVPVGADEGTFFSRALALAATPTLFQELNYLVNSALVAEGEAFHEPEAMLEVLHRVSGYLNIALERLAPGDEQKAAGILASEQLKRLFQLGYSLVLQLKFRAQEVETADYATGKLLGGLKAKRPRFYRGLDPDGVDGYREFRDLSDLERTADMLNQLKP</sequence>
<gene>
    <name evidence="1" type="ORF">GPEL0_01f0940</name>
</gene>
<dbReference type="Pfam" id="PF19676">
    <property type="entry name" value="DUF6178"/>
    <property type="match status" value="1"/>
</dbReference>
<evidence type="ECO:0000313" key="2">
    <source>
        <dbReference type="Proteomes" id="UP000194153"/>
    </source>
</evidence>
<comment type="caution">
    <text evidence="1">The sequence shown here is derived from an EMBL/GenBank/DDBJ whole genome shotgun (WGS) entry which is preliminary data.</text>
</comment>
<organism evidence="1 2">
    <name type="scientific">Geoanaerobacter pelophilus</name>
    <dbReference type="NCBI Taxonomy" id="60036"/>
    <lineage>
        <taxon>Bacteria</taxon>
        <taxon>Pseudomonadati</taxon>
        <taxon>Thermodesulfobacteriota</taxon>
        <taxon>Desulfuromonadia</taxon>
        <taxon>Geobacterales</taxon>
        <taxon>Geobacteraceae</taxon>
        <taxon>Geoanaerobacter</taxon>
    </lineage>
</organism>
<keyword evidence="2" id="KW-1185">Reference proteome</keyword>
<accession>A0ABQ0MFH7</accession>